<dbReference type="GO" id="GO:0030833">
    <property type="term" value="P:regulation of actin filament polymerization"/>
    <property type="evidence" value="ECO:0007669"/>
    <property type="project" value="InterPro"/>
</dbReference>
<name>A0A1B0FQF2_GLOMM</name>
<proteinExistence type="predicted"/>
<dbReference type="EMBL" id="CCAG010017027">
    <property type="status" value="NOT_ANNOTATED_CDS"/>
    <property type="molecule type" value="Genomic_DNA"/>
</dbReference>
<reference evidence="1" key="1">
    <citation type="submission" date="2020-05" db="UniProtKB">
        <authorList>
            <consortium name="EnsemblMetazoa"/>
        </authorList>
    </citation>
    <scope>IDENTIFICATION</scope>
    <source>
        <strain evidence="1">Yale</strain>
    </source>
</reference>
<dbReference type="PANTHER" id="PTHR12195">
    <property type="entry name" value="CYTOPLASMIC FMR1-INTERACTING PROTEIN-RELATED"/>
    <property type="match status" value="1"/>
</dbReference>
<dbReference type="AlphaFoldDB" id="A0A1B0FQF2"/>
<keyword evidence="2" id="KW-1185">Reference proteome</keyword>
<dbReference type="Proteomes" id="UP000092444">
    <property type="component" value="Unassembled WGS sequence"/>
</dbReference>
<dbReference type="EnsemblMetazoa" id="GMOY006105-RA">
    <property type="protein sequence ID" value="GMOY006105-PA"/>
    <property type="gene ID" value="GMOY006105"/>
</dbReference>
<protein>
    <submittedName>
        <fullName evidence="1">Uncharacterized protein</fullName>
    </submittedName>
</protein>
<evidence type="ECO:0000313" key="2">
    <source>
        <dbReference type="Proteomes" id="UP000092444"/>
    </source>
</evidence>
<dbReference type="GO" id="GO:0031267">
    <property type="term" value="F:small GTPase binding"/>
    <property type="evidence" value="ECO:0007669"/>
    <property type="project" value="InterPro"/>
</dbReference>
<dbReference type="VEuPathDB" id="VectorBase:GMOY006105"/>
<accession>A0A1B0FQF2</accession>
<evidence type="ECO:0000313" key="1">
    <source>
        <dbReference type="EnsemblMetazoa" id="GMOY006105-PA"/>
    </source>
</evidence>
<dbReference type="InterPro" id="IPR008081">
    <property type="entry name" value="Cytoplasmic_FMR1-int"/>
</dbReference>
<organism evidence="1 2">
    <name type="scientific">Glossina morsitans morsitans</name>
    <name type="common">Savannah tsetse fly</name>
    <dbReference type="NCBI Taxonomy" id="37546"/>
    <lineage>
        <taxon>Eukaryota</taxon>
        <taxon>Metazoa</taxon>
        <taxon>Ecdysozoa</taxon>
        <taxon>Arthropoda</taxon>
        <taxon>Hexapoda</taxon>
        <taxon>Insecta</taxon>
        <taxon>Pterygota</taxon>
        <taxon>Neoptera</taxon>
        <taxon>Endopterygota</taxon>
        <taxon>Diptera</taxon>
        <taxon>Brachycera</taxon>
        <taxon>Muscomorpha</taxon>
        <taxon>Hippoboscoidea</taxon>
        <taxon>Glossinidae</taxon>
        <taxon>Glossina</taxon>
    </lineage>
</organism>
<sequence>MSVRQSGVCCWQAPGRKNEDIGFEFDRNIRPTTTHANLNVLLEEGQKHAVMLYTWRCCSRAIPQPKSNEQPNRVEIYEKTVEVLRPESQQTFEFHVFSAKGLKPFREKLSVFVMQRDVKIIQILLTKKTLCDYPNKPNEELTSCRKLHNCALYITHGEG</sequence>
<dbReference type="STRING" id="37546.A0A1B0FQF2"/>